<keyword evidence="3" id="KW-0132">Cell division</keyword>
<dbReference type="GO" id="GO:0051301">
    <property type="term" value="P:cell division"/>
    <property type="evidence" value="ECO:0007669"/>
    <property type="project" value="UniProtKB-KW"/>
</dbReference>
<accession>A0A4S2DCD5</accession>
<dbReference type="OrthoDB" id="3209732at2"/>
<comment type="caution">
    <text evidence="3">The sequence shown here is derived from an EMBL/GenBank/DDBJ whole genome shotgun (WGS) entry which is preliminary data.</text>
</comment>
<evidence type="ECO:0000313" key="4">
    <source>
        <dbReference type="Proteomes" id="UP000309893"/>
    </source>
</evidence>
<dbReference type="RefSeq" id="WP_135948600.1">
    <property type="nucleotide sequence ID" value="NZ_SRYO01000001.1"/>
</dbReference>
<evidence type="ECO:0000256" key="2">
    <source>
        <dbReference type="SAM" id="MobiDB-lite"/>
    </source>
</evidence>
<keyword evidence="3" id="KW-0131">Cell cycle</keyword>
<dbReference type="Proteomes" id="UP000309893">
    <property type="component" value="Unassembled WGS sequence"/>
</dbReference>
<feature type="region of interest" description="Disordered" evidence="2">
    <location>
        <begin position="1"/>
        <end position="31"/>
    </location>
</feature>
<feature type="region of interest" description="Disordered" evidence="2">
    <location>
        <begin position="398"/>
        <end position="420"/>
    </location>
</feature>
<protein>
    <submittedName>
        <fullName evidence="3">Cell division initiation protein</fullName>
    </submittedName>
</protein>
<evidence type="ECO:0000256" key="1">
    <source>
        <dbReference type="SAM" id="Coils"/>
    </source>
</evidence>
<feature type="coiled-coil region" evidence="1">
    <location>
        <begin position="201"/>
        <end position="268"/>
    </location>
</feature>
<dbReference type="EMBL" id="SRYO01000001">
    <property type="protein sequence ID" value="TGY39548.1"/>
    <property type="molecule type" value="Genomic_DNA"/>
</dbReference>
<keyword evidence="1" id="KW-0175">Coiled coil</keyword>
<reference evidence="3 4" key="1">
    <citation type="submission" date="2019-04" db="EMBL/GenBank/DDBJ databases">
        <title>Microbes associate with the intestines of laboratory mice.</title>
        <authorList>
            <person name="Navarre W."/>
            <person name="Wong E."/>
            <person name="Huang K."/>
            <person name="Tropini C."/>
            <person name="Ng K."/>
            <person name="Yu B."/>
        </authorList>
    </citation>
    <scope>NUCLEOTIDE SEQUENCE [LARGE SCALE GENOMIC DNA]</scope>
    <source>
        <strain evidence="3 4">NM46_B2-13</strain>
    </source>
</reference>
<dbReference type="AlphaFoldDB" id="A0A4S2DCD5"/>
<feature type="compositionally biased region" description="Acidic residues" evidence="2">
    <location>
        <begin position="411"/>
        <end position="420"/>
    </location>
</feature>
<organism evidence="3 4">
    <name type="scientific">Microbacterium laevaniformans</name>
    <dbReference type="NCBI Taxonomy" id="36807"/>
    <lineage>
        <taxon>Bacteria</taxon>
        <taxon>Bacillati</taxon>
        <taxon>Actinomycetota</taxon>
        <taxon>Actinomycetes</taxon>
        <taxon>Micrococcales</taxon>
        <taxon>Microbacteriaceae</taxon>
        <taxon>Microbacterium</taxon>
    </lineage>
</organism>
<gene>
    <name evidence="3" type="ORF">E5344_02790</name>
</gene>
<feature type="coiled-coil region" evidence="1">
    <location>
        <begin position="54"/>
        <end position="170"/>
    </location>
</feature>
<evidence type="ECO:0000313" key="3">
    <source>
        <dbReference type="EMBL" id="TGY39548.1"/>
    </source>
</evidence>
<proteinExistence type="predicted"/>
<sequence>MTDRHESDQSAFDDLMSGSHESRSDGDAASFPTVFRGYDRAAVDAALVALMADADARRADADALTRQLETAQHQEHERTDELARLQARVAQLESDLAVQSARADNAEDKVQTLSAEFVSSAAESSHERERFEDVLRVAEDQASVIIKNASVQAERLLQAAREEIAAQRAAAHADIETVRAQAATDAAQARLTIDTELTAHTAQLEREAAHAAEKVAQAEQEAAAIRTEAEKGAAALRALVSRETEQLRAEAEDAVREQRLRALEFEEALSRRQDDAQQEFLMLHNQAVAHAERITQDANDQVAASLEHAQRITAKADDFDKLMRAQAQQHEADARLRSREVLDRASVKAQKIIDTVTGHSQSVLRDAEDRARALRWQQQQLTSFMSEVKELLRTEAAAADGAEAASVPGAEEIDDDHAPQ</sequence>
<name>A0A4S2DCD5_9MICO</name>